<dbReference type="EMBL" id="PGCI01000709">
    <property type="protein sequence ID" value="PLW19777.1"/>
    <property type="molecule type" value="Genomic_DNA"/>
</dbReference>
<sequence length="151" mass="16273">MPETQLPVIVSQQSQWPDTYPMVESLFDVVPLPFTQEYAAPAGTVVAPNSLRLVHKFGGTLADFPTNPHTFSIPGQSLEDAGFFVKAMQATVLWVCNKPGKKEPDEVIPATTGSQQLPQANWFAQVCLQSLVLCQSSPSDQLASSCVALAP</sequence>
<gene>
    <name evidence="2" type="ORF">PCANC_03118</name>
    <name evidence="1" type="ORF">PCASD_20807</name>
</gene>
<keyword evidence="3" id="KW-1185">Reference proteome</keyword>
<dbReference type="AlphaFoldDB" id="A0A2N5W4R0"/>
<dbReference type="OrthoDB" id="2496748at2759"/>
<evidence type="ECO:0000313" key="4">
    <source>
        <dbReference type="Proteomes" id="UP000235392"/>
    </source>
</evidence>
<dbReference type="Proteomes" id="UP000235392">
    <property type="component" value="Unassembled WGS sequence"/>
</dbReference>
<organism evidence="2 3">
    <name type="scientific">Puccinia coronata f. sp. avenae</name>
    <dbReference type="NCBI Taxonomy" id="200324"/>
    <lineage>
        <taxon>Eukaryota</taxon>
        <taxon>Fungi</taxon>
        <taxon>Dikarya</taxon>
        <taxon>Basidiomycota</taxon>
        <taxon>Pucciniomycotina</taxon>
        <taxon>Pucciniomycetes</taxon>
        <taxon>Pucciniales</taxon>
        <taxon>Pucciniaceae</taxon>
        <taxon>Puccinia</taxon>
    </lineage>
</organism>
<evidence type="ECO:0000313" key="2">
    <source>
        <dbReference type="EMBL" id="PLW57217.1"/>
    </source>
</evidence>
<evidence type="ECO:0000313" key="1">
    <source>
        <dbReference type="EMBL" id="PLW19777.1"/>
    </source>
</evidence>
<dbReference type="EMBL" id="PGCJ01000013">
    <property type="protein sequence ID" value="PLW57217.1"/>
    <property type="molecule type" value="Genomic_DNA"/>
</dbReference>
<proteinExistence type="predicted"/>
<name>A0A2N5W4R0_9BASI</name>
<evidence type="ECO:0000313" key="3">
    <source>
        <dbReference type="Proteomes" id="UP000235388"/>
    </source>
</evidence>
<accession>A0A2N5W4R0</accession>
<reference evidence="3 4" key="1">
    <citation type="submission" date="2017-11" db="EMBL/GenBank/DDBJ databases">
        <title>De novo assembly and phasing of dikaryotic genomes from two isolates of Puccinia coronata f. sp. avenae, the causal agent of oat crown rust.</title>
        <authorList>
            <person name="Miller M.E."/>
            <person name="Zhang Y."/>
            <person name="Omidvar V."/>
            <person name="Sperschneider J."/>
            <person name="Schwessinger B."/>
            <person name="Raley C."/>
            <person name="Palmer J.M."/>
            <person name="Garnica D."/>
            <person name="Upadhyaya N."/>
            <person name="Rathjen J."/>
            <person name="Taylor J.M."/>
            <person name="Park R.F."/>
            <person name="Dodds P.N."/>
            <person name="Hirsch C.D."/>
            <person name="Kianian S.F."/>
            <person name="Figueroa M."/>
        </authorList>
    </citation>
    <scope>NUCLEOTIDE SEQUENCE [LARGE SCALE GENOMIC DNA]</scope>
    <source>
        <strain evidence="2">12NC29</strain>
        <strain evidence="1">12SD80</strain>
    </source>
</reference>
<protein>
    <submittedName>
        <fullName evidence="2">Uncharacterized protein</fullName>
    </submittedName>
</protein>
<dbReference type="STRING" id="200324.A0A2N5W4R0"/>
<comment type="caution">
    <text evidence="2">The sequence shown here is derived from an EMBL/GenBank/DDBJ whole genome shotgun (WGS) entry which is preliminary data.</text>
</comment>
<dbReference type="Proteomes" id="UP000235388">
    <property type="component" value="Unassembled WGS sequence"/>
</dbReference>